<organism evidence="3 4">
    <name type="scientific">Triplophysa tibetana</name>
    <dbReference type="NCBI Taxonomy" id="1572043"/>
    <lineage>
        <taxon>Eukaryota</taxon>
        <taxon>Metazoa</taxon>
        <taxon>Chordata</taxon>
        <taxon>Craniata</taxon>
        <taxon>Vertebrata</taxon>
        <taxon>Euteleostomi</taxon>
        <taxon>Actinopterygii</taxon>
        <taxon>Neopterygii</taxon>
        <taxon>Teleostei</taxon>
        <taxon>Ostariophysi</taxon>
        <taxon>Cypriniformes</taxon>
        <taxon>Nemacheilidae</taxon>
        <taxon>Triplophysa</taxon>
    </lineage>
</organism>
<keyword evidence="2" id="KW-1133">Transmembrane helix</keyword>
<evidence type="ECO:0000313" key="3">
    <source>
        <dbReference type="EMBL" id="KAA0721075.1"/>
    </source>
</evidence>
<keyword evidence="2" id="KW-0472">Membrane</keyword>
<comment type="caution">
    <text evidence="3">The sequence shown here is derived from an EMBL/GenBank/DDBJ whole genome shotgun (WGS) entry which is preliminary data.</text>
</comment>
<feature type="transmembrane region" description="Helical" evidence="2">
    <location>
        <begin position="21"/>
        <end position="41"/>
    </location>
</feature>
<sequence length="202" mass="23726">MLWRSSPLCRKMTVGNRVRRFLNLYFCNADPITWLTFILPYENFSSKSCVSVPRFVDDRTLEASPAHSVRSEETTFGRYRGENRHVRARQWRSTRCKPFSFDQFDAARRVHREMRLQEMRRMQDQWLFQTFVCSTRGRYISICETTVKQPFASAMTPTTLSKAIDINVMEKLKTLQLRPTGQTSVKEELWETGSVKSPPLDP</sequence>
<dbReference type="AlphaFoldDB" id="A0A5A9PH57"/>
<keyword evidence="2" id="KW-0812">Transmembrane</keyword>
<proteinExistence type="predicted"/>
<protein>
    <submittedName>
        <fullName evidence="3">Uncharacterized protein</fullName>
    </submittedName>
</protein>
<evidence type="ECO:0000256" key="2">
    <source>
        <dbReference type="SAM" id="Phobius"/>
    </source>
</evidence>
<dbReference type="Proteomes" id="UP000324632">
    <property type="component" value="Chromosome 5"/>
</dbReference>
<dbReference type="EMBL" id="SOYY01000005">
    <property type="protein sequence ID" value="KAA0721075.1"/>
    <property type="molecule type" value="Genomic_DNA"/>
</dbReference>
<evidence type="ECO:0000256" key="1">
    <source>
        <dbReference type="SAM" id="MobiDB-lite"/>
    </source>
</evidence>
<gene>
    <name evidence="3" type="ORF">E1301_Tti001915</name>
</gene>
<name>A0A5A9PH57_9TELE</name>
<evidence type="ECO:0000313" key="4">
    <source>
        <dbReference type="Proteomes" id="UP000324632"/>
    </source>
</evidence>
<accession>A0A5A9PH57</accession>
<reference evidence="3 4" key="1">
    <citation type="journal article" date="2019" name="Mol. Ecol. Resour.">
        <title>Chromosome-level genome assembly of Triplophysa tibetana, a fish adapted to the harsh high-altitude environment of the Tibetan Plateau.</title>
        <authorList>
            <person name="Yang X."/>
            <person name="Liu H."/>
            <person name="Ma Z."/>
            <person name="Zou Y."/>
            <person name="Zou M."/>
            <person name="Mao Y."/>
            <person name="Li X."/>
            <person name="Wang H."/>
            <person name="Chen T."/>
            <person name="Wang W."/>
            <person name="Yang R."/>
        </authorList>
    </citation>
    <scope>NUCLEOTIDE SEQUENCE [LARGE SCALE GENOMIC DNA]</scope>
    <source>
        <strain evidence="3">TTIB1903HZAU</strain>
        <tissue evidence="3">Muscle</tissue>
    </source>
</reference>
<feature type="region of interest" description="Disordered" evidence="1">
    <location>
        <begin position="183"/>
        <end position="202"/>
    </location>
</feature>
<keyword evidence="4" id="KW-1185">Reference proteome</keyword>